<dbReference type="PATRIC" id="fig|1218565.3.peg.2876"/>
<sequence length="37" mass="4344">MFLVIEKENLPTPKKQILFKDEGQQIAVSILIVRRFT</sequence>
<proteinExistence type="predicted"/>
<dbReference type="AlphaFoldDB" id="M6D5N0"/>
<dbReference type="Proteomes" id="UP000011988">
    <property type="component" value="Unassembled WGS sequence"/>
</dbReference>
<comment type="caution">
    <text evidence="1">The sequence shown here is derived from an EMBL/GenBank/DDBJ whole genome shotgun (WGS) entry which is preliminary data.</text>
</comment>
<name>M6D5N0_9LEPT</name>
<accession>M6D5N0</accession>
<organism evidence="1 2">
    <name type="scientific">Leptospira alstonii serovar Sichuan str. 79601</name>
    <dbReference type="NCBI Taxonomy" id="1218565"/>
    <lineage>
        <taxon>Bacteria</taxon>
        <taxon>Pseudomonadati</taxon>
        <taxon>Spirochaetota</taxon>
        <taxon>Spirochaetia</taxon>
        <taxon>Leptospirales</taxon>
        <taxon>Leptospiraceae</taxon>
        <taxon>Leptospira</taxon>
    </lineage>
</organism>
<evidence type="ECO:0000313" key="2">
    <source>
        <dbReference type="Proteomes" id="UP000011988"/>
    </source>
</evidence>
<evidence type="ECO:0000313" key="1">
    <source>
        <dbReference type="EMBL" id="EMJ93870.1"/>
    </source>
</evidence>
<reference evidence="1 2" key="1">
    <citation type="submission" date="2013-01" db="EMBL/GenBank/DDBJ databases">
        <authorList>
            <person name="Harkins D.M."/>
            <person name="Durkin A.S."/>
            <person name="Brinkac L.M."/>
            <person name="Haft D.H."/>
            <person name="Selengut J.D."/>
            <person name="Sanka R."/>
            <person name="DePew J."/>
            <person name="Purushe J."/>
            <person name="Galloway R.L."/>
            <person name="Vinetz J.M."/>
            <person name="Sutton G.G."/>
            <person name="Nierman W.C."/>
            <person name="Fouts D.E."/>
        </authorList>
    </citation>
    <scope>NUCLEOTIDE SEQUENCE [LARGE SCALE GENOMIC DNA]</scope>
    <source>
        <strain evidence="1 2">79601</strain>
    </source>
</reference>
<dbReference type="EMBL" id="ANIK01000062">
    <property type="protein sequence ID" value="EMJ93870.1"/>
    <property type="molecule type" value="Genomic_DNA"/>
</dbReference>
<gene>
    <name evidence="1" type="ORF">LEP1GSC194_2915</name>
</gene>
<protein>
    <submittedName>
        <fullName evidence="1">Uncharacterized protein</fullName>
    </submittedName>
</protein>